<dbReference type="AlphaFoldDB" id="A0A9P6NMB0"/>
<protein>
    <submittedName>
        <fullName evidence="1">Uncharacterized protein</fullName>
    </submittedName>
</protein>
<feature type="non-terminal residue" evidence="1">
    <location>
        <position position="1"/>
    </location>
</feature>
<keyword evidence="2" id="KW-1185">Reference proteome</keyword>
<organism evidence="1 2">
    <name type="scientific">Cronartium quercuum f. sp. fusiforme G11</name>
    <dbReference type="NCBI Taxonomy" id="708437"/>
    <lineage>
        <taxon>Eukaryota</taxon>
        <taxon>Fungi</taxon>
        <taxon>Dikarya</taxon>
        <taxon>Basidiomycota</taxon>
        <taxon>Pucciniomycotina</taxon>
        <taxon>Pucciniomycetes</taxon>
        <taxon>Pucciniales</taxon>
        <taxon>Coleosporiaceae</taxon>
        <taxon>Cronartium</taxon>
    </lineage>
</organism>
<proteinExistence type="predicted"/>
<feature type="non-terminal residue" evidence="1">
    <location>
        <position position="82"/>
    </location>
</feature>
<name>A0A9P6NMB0_9BASI</name>
<accession>A0A9P6NMB0</accession>
<evidence type="ECO:0000313" key="1">
    <source>
        <dbReference type="EMBL" id="KAG0149745.1"/>
    </source>
</evidence>
<gene>
    <name evidence="1" type="ORF">CROQUDRAFT_12007</name>
</gene>
<dbReference type="EMBL" id="MU167225">
    <property type="protein sequence ID" value="KAG0149745.1"/>
    <property type="molecule type" value="Genomic_DNA"/>
</dbReference>
<sequence length="82" mass="9324">EGILNIQHNCHEAKGLVKKNCVQFIERTVTSIQGYQVVHNDYNSYLLNSGALYSEALHHQWVDMEIPHVTPGSWKHAIIKGL</sequence>
<reference evidence="1" key="1">
    <citation type="submission" date="2013-11" db="EMBL/GenBank/DDBJ databases">
        <title>Genome sequence of the fusiform rust pathogen reveals effectors for host alternation and coevolution with pine.</title>
        <authorList>
            <consortium name="DOE Joint Genome Institute"/>
            <person name="Smith K."/>
            <person name="Pendleton A."/>
            <person name="Kubisiak T."/>
            <person name="Anderson C."/>
            <person name="Salamov A."/>
            <person name="Aerts A."/>
            <person name="Riley R."/>
            <person name="Clum A."/>
            <person name="Lindquist E."/>
            <person name="Ence D."/>
            <person name="Campbell M."/>
            <person name="Kronenberg Z."/>
            <person name="Feau N."/>
            <person name="Dhillon B."/>
            <person name="Hamelin R."/>
            <person name="Burleigh J."/>
            <person name="Smith J."/>
            <person name="Yandell M."/>
            <person name="Nelson C."/>
            <person name="Grigoriev I."/>
            <person name="Davis J."/>
        </authorList>
    </citation>
    <scope>NUCLEOTIDE SEQUENCE</scope>
    <source>
        <strain evidence="1">G11</strain>
    </source>
</reference>
<comment type="caution">
    <text evidence="1">The sequence shown here is derived from an EMBL/GenBank/DDBJ whole genome shotgun (WGS) entry which is preliminary data.</text>
</comment>
<evidence type="ECO:0000313" key="2">
    <source>
        <dbReference type="Proteomes" id="UP000886653"/>
    </source>
</evidence>
<dbReference type="Proteomes" id="UP000886653">
    <property type="component" value="Unassembled WGS sequence"/>
</dbReference>